<comment type="caution">
    <text evidence="2">The sequence shown here is derived from an EMBL/GenBank/DDBJ whole genome shotgun (WGS) entry which is preliminary data.</text>
</comment>
<keyword evidence="2" id="KW-0378">Hydrolase</keyword>
<proteinExistence type="predicted"/>
<dbReference type="EMBL" id="JAOZFE010000001">
    <property type="protein sequence ID" value="MCW0952815.1"/>
    <property type="molecule type" value="Genomic_DNA"/>
</dbReference>
<gene>
    <name evidence="2" type="ORF">OIT44_01870</name>
</gene>
<dbReference type="SUPFAM" id="SSF53474">
    <property type="entry name" value="alpha/beta-Hydrolases"/>
    <property type="match status" value="1"/>
</dbReference>
<feature type="domain" description="Alpha/beta hydrolase fold-3" evidence="1">
    <location>
        <begin position="101"/>
        <end position="322"/>
    </location>
</feature>
<keyword evidence="3" id="KW-1185">Reference proteome</keyword>
<evidence type="ECO:0000313" key="3">
    <source>
        <dbReference type="Proteomes" id="UP001526225"/>
    </source>
</evidence>
<dbReference type="PANTHER" id="PTHR23025:SF3">
    <property type="entry name" value="HORMONE-SENSITIVE LIPASE"/>
    <property type="match status" value="1"/>
</dbReference>
<dbReference type="Proteomes" id="UP001526225">
    <property type="component" value="Unassembled WGS sequence"/>
</dbReference>
<reference evidence="2 3" key="1">
    <citation type="submission" date="2022-10" db="EMBL/GenBank/DDBJ databases">
        <title>Weissella fermenti sp. nov., isolated from fermented cabbage.</title>
        <authorList>
            <person name="Lee J.K."/>
            <person name="Baek J.H."/>
            <person name="Choi D.G."/>
            <person name="Kim J.M."/>
            <person name="Jeon C.O."/>
        </authorList>
    </citation>
    <scope>NUCLEOTIDE SEQUENCE [LARGE SCALE GENOMIC DNA]</scope>
    <source>
        <strain evidence="2 3">KACC 18534</strain>
    </source>
</reference>
<organism evidence="2 3">
    <name type="scientific">Weissella ceti</name>
    <dbReference type="NCBI Taxonomy" id="759620"/>
    <lineage>
        <taxon>Bacteria</taxon>
        <taxon>Bacillati</taxon>
        <taxon>Bacillota</taxon>
        <taxon>Bacilli</taxon>
        <taxon>Lactobacillales</taxon>
        <taxon>Lactobacillaceae</taxon>
        <taxon>Weissella</taxon>
    </lineage>
</organism>
<protein>
    <submittedName>
        <fullName evidence="2">Alpha/beta hydrolase</fullName>
    </submittedName>
</protein>
<dbReference type="PANTHER" id="PTHR23025">
    <property type="entry name" value="TRIACYLGLYCEROL LIPASE"/>
    <property type="match status" value="1"/>
</dbReference>
<dbReference type="GO" id="GO:0016787">
    <property type="term" value="F:hydrolase activity"/>
    <property type="evidence" value="ECO:0007669"/>
    <property type="project" value="UniProtKB-KW"/>
</dbReference>
<dbReference type="InterPro" id="IPR013094">
    <property type="entry name" value="AB_hydrolase_3"/>
</dbReference>
<dbReference type="RefSeq" id="WP_213409417.1">
    <property type="nucleotide sequence ID" value="NZ_CP074441.1"/>
</dbReference>
<sequence length="344" mass="38320">MLETVYNRELGNLVKLVPNESKSGVLDPRAREELIQSMMTEPVEAPTGIPDVEELRASMGWPDSKDISKHELVIENHETKYGVHFRTYVKKTLLDKKVPVVFFYHGGGFFGGSIDNVENPARAVAYLGDVMVVSVDWALAPENPAPMGLIESYQTLLWVLRDGGFKIDTKHVAVMGDSAGGNFAYTLGLVDRAFGTNVITKIVSLYPVTYLGNGPLKTQLHNLAQYDIAEEDKQYLEPYINGFNGSTGLIDFWYMKESNAEMPFLSPIMASEKALKDLPESLLIVGEYDPLRFEGEAMWQKIKLAGGKSTYIRYNGMTHAFMDKVGDFEQADDAIAEVAKFLKP</sequence>
<dbReference type="Pfam" id="PF07859">
    <property type="entry name" value="Abhydrolase_3"/>
    <property type="match status" value="1"/>
</dbReference>
<accession>A0ABT3E326</accession>
<evidence type="ECO:0000259" key="1">
    <source>
        <dbReference type="Pfam" id="PF07859"/>
    </source>
</evidence>
<dbReference type="InterPro" id="IPR029058">
    <property type="entry name" value="AB_hydrolase_fold"/>
</dbReference>
<evidence type="ECO:0000313" key="2">
    <source>
        <dbReference type="EMBL" id="MCW0952815.1"/>
    </source>
</evidence>
<name>A0ABT3E326_9LACO</name>
<dbReference type="Gene3D" id="3.40.50.1820">
    <property type="entry name" value="alpha/beta hydrolase"/>
    <property type="match status" value="1"/>
</dbReference>